<dbReference type="GeneID" id="19460618"/>
<sequence length="590" mass="64075">MTLLTVLLTLTTGASAATQVTWASVAFVNHGEKIPYLEKGPYNLTPLGATQLQNAGSVFRDRYLSPPVNGSQLTVGTPINGLNVNDIENTQLYIASLNDEYISASATAFMQGVYPPRGESGTLTMDEESLLGNGSLAQYPLNGYQYPNIETLGSLDYNSIWLGGNQGCNNYTRNMLNEIRTPSYVYKMTQYRDFYEGLQDQVFWEFNKSILNYANAYELWEYGAYKYQHSKSIYNSLLPENLNKLRNLASEQQWLFNTNTQSIGNSDNAIAGKTLAGKMFSILAHNIGTQGSANKLSVMFGSFEPMLSFFYLSSLSSRHDDFMGLPEPGSALILELFSYSTSENAAQNLSTPFPSVDDLWVRFLFRNGTGETEPIIAYPIFGRGNSEVDMSWKEFADGMADFALTDVAEWCSSCDAVNLFCEAIEGNISSNNTASTPYVTGGGRSSGVSPTVAGVIGAAVTIAAFIIAALALIFFGFRIDRREKQNPAAKNGDLGVLKRSGSGGFKGAEKLASDTDLALKGGAGATIIRHERVGSWELNNSPTSGITHSSLDKEIESGRAVSNADYGRRSEDGIGNVNPFGDPVKPVDHI</sequence>
<gene>
    <name evidence="4" type="ORF">GLAREA_01560</name>
</gene>
<organism evidence="4 5">
    <name type="scientific">Glarea lozoyensis (strain ATCC 20868 / MF5171)</name>
    <dbReference type="NCBI Taxonomy" id="1116229"/>
    <lineage>
        <taxon>Eukaryota</taxon>
        <taxon>Fungi</taxon>
        <taxon>Dikarya</taxon>
        <taxon>Ascomycota</taxon>
        <taxon>Pezizomycotina</taxon>
        <taxon>Leotiomycetes</taxon>
        <taxon>Helotiales</taxon>
        <taxon>Helotiaceae</taxon>
        <taxon>Glarea</taxon>
    </lineage>
</organism>
<dbReference type="Proteomes" id="UP000016922">
    <property type="component" value="Unassembled WGS sequence"/>
</dbReference>
<name>S3DGB0_GLAL2</name>
<dbReference type="OMA" id="STQEWCL"/>
<feature type="chain" id="PRO_5004508516" evidence="3">
    <location>
        <begin position="17"/>
        <end position="590"/>
    </location>
</feature>
<keyword evidence="2" id="KW-0472">Membrane</keyword>
<feature type="transmembrane region" description="Helical" evidence="2">
    <location>
        <begin position="452"/>
        <end position="477"/>
    </location>
</feature>
<evidence type="ECO:0000313" key="5">
    <source>
        <dbReference type="Proteomes" id="UP000016922"/>
    </source>
</evidence>
<dbReference type="AlphaFoldDB" id="S3DGB0"/>
<dbReference type="KEGG" id="glz:GLAREA_01560"/>
<keyword evidence="2" id="KW-1133">Transmembrane helix</keyword>
<dbReference type="eggNOG" id="ENOG502SM2K">
    <property type="taxonomic scope" value="Eukaryota"/>
</dbReference>
<evidence type="ECO:0000256" key="3">
    <source>
        <dbReference type="SAM" id="SignalP"/>
    </source>
</evidence>
<dbReference type="STRING" id="1116229.S3DGB0"/>
<keyword evidence="5" id="KW-1185">Reference proteome</keyword>
<keyword evidence="3" id="KW-0732">Signal</keyword>
<dbReference type="EMBL" id="KE145371">
    <property type="protein sequence ID" value="EPE25648.1"/>
    <property type="molecule type" value="Genomic_DNA"/>
</dbReference>
<dbReference type="InterPro" id="IPR029033">
    <property type="entry name" value="His_PPase_superfam"/>
</dbReference>
<evidence type="ECO:0000256" key="2">
    <source>
        <dbReference type="SAM" id="Phobius"/>
    </source>
</evidence>
<proteinExistence type="predicted"/>
<keyword evidence="2" id="KW-0812">Transmembrane</keyword>
<evidence type="ECO:0000256" key="1">
    <source>
        <dbReference type="SAM" id="MobiDB-lite"/>
    </source>
</evidence>
<dbReference type="Pfam" id="PF00328">
    <property type="entry name" value="His_Phos_2"/>
    <property type="match status" value="1"/>
</dbReference>
<dbReference type="HOGENOM" id="CLU_023111_0_1_1"/>
<dbReference type="OrthoDB" id="258392at2759"/>
<accession>S3DGB0</accession>
<reference evidence="4 5" key="1">
    <citation type="journal article" date="2013" name="BMC Genomics">
        <title>Genomics-driven discovery of the pneumocandin biosynthetic gene cluster in the fungus Glarea lozoyensis.</title>
        <authorList>
            <person name="Chen L."/>
            <person name="Yue Q."/>
            <person name="Zhang X."/>
            <person name="Xiang M."/>
            <person name="Wang C."/>
            <person name="Li S."/>
            <person name="Che Y."/>
            <person name="Ortiz-Lopez F.J."/>
            <person name="Bills G.F."/>
            <person name="Liu X."/>
            <person name="An Z."/>
        </authorList>
    </citation>
    <scope>NUCLEOTIDE SEQUENCE [LARGE SCALE GENOMIC DNA]</scope>
    <source>
        <strain evidence="5">ATCC 20868 / MF5171</strain>
    </source>
</reference>
<evidence type="ECO:0000313" key="4">
    <source>
        <dbReference type="EMBL" id="EPE25648.1"/>
    </source>
</evidence>
<dbReference type="RefSeq" id="XP_008086967.1">
    <property type="nucleotide sequence ID" value="XM_008088776.1"/>
</dbReference>
<dbReference type="InterPro" id="IPR000560">
    <property type="entry name" value="His_Pase_clade-2"/>
</dbReference>
<dbReference type="Gene3D" id="3.40.50.1240">
    <property type="entry name" value="Phosphoglycerate mutase-like"/>
    <property type="match status" value="1"/>
</dbReference>
<protein>
    <submittedName>
        <fullName evidence="4">Phosphoglycerate mutase-like protein</fullName>
    </submittedName>
</protein>
<feature type="signal peptide" evidence="3">
    <location>
        <begin position="1"/>
        <end position="16"/>
    </location>
</feature>
<dbReference type="SUPFAM" id="SSF53254">
    <property type="entry name" value="Phosphoglycerate mutase-like"/>
    <property type="match status" value="1"/>
</dbReference>
<feature type="region of interest" description="Disordered" evidence="1">
    <location>
        <begin position="562"/>
        <end position="590"/>
    </location>
</feature>